<sequence length="154" mass="18000">MRYNKVKDLIEWAEGFHRRMAQQYSEAADKTDNERLQMALTYLASQEIQMQKGLNGLFHDGTDHKEVLETWFDESSDFPEPPELEQMAEKSVEGSVDEITRAAVETHTRLQKFYEHRALRSRIEPEATFFNSLAEGHEAQTRKLVTSMQEFEDI</sequence>
<proteinExistence type="predicted"/>
<dbReference type="RefSeq" id="WP_126949930.1">
    <property type="nucleotide sequence ID" value="NZ_RZHD01000002.1"/>
</dbReference>
<evidence type="ECO:0000313" key="1">
    <source>
        <dbReference type="EMBL" id="RUR49280.1"/>
    </source>
</evidence>
<dbReference type="Gene3D" id="1.20.1260.10">
    <property type="match status" value="1"/>
</dbReference>
<dbReference type="InterPro" id="IPR012347">
    <property type="entry name" value="Ferritin-like"/>
</dbReference>
<name>A0A3S0WQS1_9GAMM</name>
<dbReference type="Proteomes" id="UP000286912">
    <property type="component" value="Unassembled WGS sequence"/>
</dbReference>
<dbReference type="OrthoDB" id="278693at2"/>
<keyword evidence="2" id="KW-1185">Reference proteome</keyword>
<dbReference type="EMBL" id="RZHD01000002">
    <property type="protein sequence ID" value="RUR49280.1"/>
    <property type="molecule type" value="Genomic_DNA"/>
</dbReference>
<dbReference type="AlphaFoldDB" id="A0A3S0WQS1"/>
<gene>
    <name evidence="1" type="ORF">ELY37_00810</name>
</gene>
<organism evidence="1 2">
    <name type="scientific">Vreelandella populi</name>
    <dbReference type="NCBI Taxonomy" id="2498858"/>
    <lineage>
        <taxon>Bacteria</taxon>
        <taxon>Pseudomonadati</taxon>
        <taxon>Pseudomonadota</taxon>
        <taxon>Gammaproteobacteria</taxon>
        <taxon>Oceanospirillales</taxon>
        <taxon>Halomonadaceae</taxon>
        <taxon>Vreelandella</taxon>
    </lineage>
</organism>
<protein>
    <submittedName>
        <fullName evidence="1">2-hydroxyacyl-CoA dehydratase</fullName>
    </submittedName>
</protein>
<comment type="caution">
    <text evidence="1">The sequence shown here is derived from an EMBL/GenBank/DDBJ whole genome shotgun (WGS) entry which is preliminary data.</text>
</comment>
<evidence type="ECO:0000313" key="2">
    <source>
        <dbReference type="Proteomes" id="UP000286912"/>
    </source>
</evidence>
<reference evidence="1 2" key="1">
    <citation type="submission" date="2018-12" db="EMBL/GenBank/DDBJ databases">
        <title>three novel Halomonas strain isolated from plants.</title>
        <authorList>
            <person name="Sun C."/>
        </authorList>
    </citation>
    <scope>NUCLEOTIDE SEQUENCE [LARGE SCALE GENOMIC DNA]</scope>
    <source>
        <strain evidence="1 2">RC</strain>
    </source>
</reference>
<accession>A0A3S0WQS1</accession>